<evidence type="ECO:0000313" key="11">
    <source>
        <dbReference type="Proteomes" id="UP000322899"/>
    </source>
</evidence>
<evidence type="ECO:0000256" key="1">
    <source>
        <dbReference type="ARBA" id="ARBA00001936"/>
    </source>
</evidence>
<proteinExistence type="inferred from homology"/>
<keyword evidence="6" id="KW-0548">Nucleotidyltransferase</keyword>
<comment type="similarity">
    <text evidence="3">Belongs to the eukaryotic/archaeal RNase P protein component 2 family.</text>
</comment>
<evidence type="ECO:0000313" key="10">
    <source>
        <dbReference type="EMBL" id="KAA0177911.1"/>
    </source>
</evidence>
<dbReference type="GO" id="GO:0006048">
    <property type="term" value="P:UDP-N-acetylglucosamine biosynthetic process"/>
    <property type="evidence" value="ECO:0007669"/>
    <property type="project" value="TreeGrafter"/>
</dbReference>
<dbReference type="PANTHER" id="PTHR11952:SF9">
    <property type="entry name" value="UDP-SUGAR PYROPHOSPHORYLASE"/>
    <property type="match status" value="1"/>
</dbReference>
<evidence type="ECO:0000256" key="5">
    <source>
        <dbReference type="ARBA" id="ARBA00022694"/>
    </source>
</evidence>
<dbReference type="Proteomes" id="UP000322899">
    <property type="component" value="Unassembled WGS sequence"/>
</dbReference>
<keyword evidence="4" id="KW-0808">Transferase</keyword>
<dbReference type="GO" id="GO:0051748">
    <property type="term" value="F:UTP-monosaccharide-1-phosphate uridylyltransferase activity"/>
    <property type="evidence" value="ECO:0007669"/>
    <property type="project" value="UniProtKB-EC"/>
</dbReference>
<dbReference type="OrthoDB" id="532420at2759"/>
<dbReference type="Gene3D" id="3.30.70.3250">
    <property type="entry name" value="Ribonuclease P, Pop5 subunit"/>
    <property type="match status" value="1"/>
</dbReference>
<dbReference type="Pfam" id="PF01900">
    <property type="entry name" value="RNase_P_Rpp14"/>
    <property type="match status" value="1"/>
</dbReference>
<evidence type="ECO:0000256" key="9">
    <source>
        <dbReference type="ARBA" id="ARBA00048259"/>
    </source>
</evidence>
<dbReference type="FunFam" id="2.160.10.30:FF:000001">
    <property type="entry name" value="UDP-sugar pyrophosphorylase"/>
    <property type="match status" value="1"/>
</dbReference>
<dbReference type="Gene3D" id="2.160.10.30">
    <property type="match status" value="1"/>
</dbReference>
<comment type="catalytic activity">
    <reaction evidence="9">
        <text>a monosaccharide 1-phosphate + UTP + H(+) = a UDP-monosaccharide + diphosphate</text>
        <dbReference type="Rhea" id="RHEA:13205"/>
        <dbReference type="ChEBI" id="CHEBI:15378"/>
        <dbReference type="ChEBI" id="CHEBI:33019"/>
        <dbReference type="ChEBI" id="CHEBI:46398"/>
        <dbReference type="ChEBI" id="CHEBI:140358"/>
        <dbReference type="ChEBI" id="CHEBI:140359"/>
        <dbReference type="EC" id="2.7.7.64"/>
    </reaction>
</comment>
<dbReference type="Gene3D" id="3.90.550.10">
    <property type="entry name" value="Spore Coat Polysaccharide Biosynthesis Protein SpsA, Chain A"/>
    <property type="match status" value="1"/>
</dbReference>
<evidence type="ECO:0000256" key="4">
    <source>
        <dbReference type="ARBA" id="ARBA00022679"/>
    </source>
</evidence>
<sequence length="779" mass="83489">MAYSRQKHRFFVCQYHVSEDGEAPPLDFFQPADFVAALKDSLDADFGLIASGIAMAGLRVLHLCPVTQLLVLRASRDAAPTVWGALSLVRTVKRVRVGVRVLQLLGSTRTLRADALSWWAKATRLLPQTAEAAAAAKLATAAAGAALSTDALPAPSRARRAELRRRTPEGADGRVAVAPMSSWMSDEERDLANVLLSANQEHLFAKWAAGEDTDKKHAFFEQIAMLEKGYPGGIAAYVAKAIELLEASAKGVNPFDGFKPEVPTGVKLDVGDAEFDKFEAAGLDKFHKSAFVLVAGGLGERLGYGGIKVSLPTETTTGRCYLQLYVEQILARQRAANAKHGTSEVVPLAIMTSGDTHDATEKLLADNANFGAADGQITLMRQEKVAAIFDNDGHIAPEDDDAFSVQTKPHGHGDVHAMLLTTGLARKWADEGRSHIVFFQDTNSLCFTVSVAAMGVSILEGYTFNSIAVPRTAKEAVGAITRLVREDGSALTINVEYNQLEPMLKASGFPDGDVNDDTGFSPFPGNINQLVVDVARYAEVLEASNGLVPEFVNPKYKDAAKTTFKKPTRLECMMQDFPRNLGADDVVGFTQFPDWTYSPVKNAMADAKPKMDEGMQGRSAAEGEMEMYESAARQMRALGCAVAKPVPVSLATEVGELKLAVGPQIVLAPSFAVSAADLRARFPSPASVTVSARSTLVVEGDVVVKSLNLDGALTVKAAPGARVVIDGLTVSNAGQTFKPIPAEEVEAVPESIRIRGFVVERAEMREAVFVDACEHVLSE</sequence>
<dbReference type="Pfam" id="PF01704">
    <property type="entry name" value="UDPGP"/>
    <property type="match status" value="1"/>
</dbReference>
<protein>
    <recommendedName>
        <fullName evidence="8">UTP-monosaccharide-1-phosphate uridylyltransferase</fullName>
        <ecNumber evidence="8">2.7.7.64</ecNumber>
    </recommendedName>
</protein>
<evidence type="ECO:0000256" key="8">
    <source>
        <dbReference type="ARBA" id="ARBA00039080"/>
    </source>
</evidence>
<reference evidence="10 11" key="1">
    <citation type="submission" date="2019-07" db="EMBL/GenBank/DDBJ databases">
        <title>Genomes of Cafeteria roenbergensis.</title>
        <authorList>
            <person name="Fischer M.G."/>
            <person name="Hackl T."/>
            <person name="Roman M."/>
        </authorList>
    </citation>
    <scope>NUCLEOTIDE SEQUENCE [LARGE SCALE GENOMIC DNA]</scope>
    <source>
        <strain evidence="10 11">E4-10P</strain>
    </source>
</reference>
<comment type="similarity">
    <text evidence="7">Belongs to the USP family.</text>
</comment>
<organism evidence="10 11">
    <name type="scientific">Cafeteria roenbergensis</name>
    <name type="common">Marine flagellate</name>
    <dbReference type="NCBI Taxonomy" id="33653"/>
    <lineage>
        <taxon>Eukaryota</taxon>
        <taxon>Sar</taxon>
        <taxon>Stramenopiles</taxon>
        <taxon>Bigyra</taxon>
        <taxon>Opalozoa</taxon>
        <taxon>Bicosoecida</taxon>
        <taxon>Cafeteriaceae</taxon>
        <taxon>Cafeteria</taxon>
    </lineage>
</organism>
<comment type="cofactor">
    <cofactor evidence="2">
        <name>Mg(2+)</name>
        <dbReference type="ChEBI" id="CHEBI:18420"/>
    </cofactor>
</comment>
<evidence type="ECO:0000256" key="2">
    <source>
        <dbReference type="ARBA" id="ARBA00001946"/>
    </source>
</evidence>
<dbReference type="EC" id="2.7.7.64" evidence="8"/>
<dbReference type="InterPro" id="IPR039741">
    <property type="entry name" value="UDP-sugar_pyrophosphorylase"/>
</dbReference>
<dbReference type="GO" id="GO:0030677">
    <property type="term" value="C:ribonuclease P complex"/>
    <property type="evidence" value="ECO:0007669"/>
    <property type="project" value="InterPro"/>
</dbReference>
<dbReference type="PANTHER" id="PTHR11952">
    <property type="entry name" value="UDP- GLUCOSE PYROPHOSPHORYLASE"/>
    <property type="match status" value="1"/>
</dbReference>
<name>A0A5A8EQ85_CAFRO</name>
<dbReference type="SUPFAM" id="SSF53448">
    <property type="entry name" value="Nucleotide-diphospho-sugar transferases"/>
    <property type="match status" value="1"/>
</dbReference>
<comment type="caution">
    <text evidence="10">The sequence shown here is derived from an EMBL/GenBank/DDBJ whole genome shotgun (WGS) entry which is preliminary data.</text>
</comment>
<gene>
    <name evidence="10" type="ORF">FNF27_00459</name>
</gene>
<dbReference type="AlphaFoldDB" id="A0A5A8EQ85"/>
<dbReference type="EMBL" id="VLTO01000002">
    <property type="protein sequence ID" value="KAA0177911.1"/>
    <property type="molecule type" value="Genomic_DNA"/>
</dbReference>
<dbReference type="InterPro" id="IPR002759">
    <property type="entry name" value="Pop5/Rpp14/Rnp2-like"/>
</dbReference>
<evidence type="ECO:0000256" key="3">
    <source>
        <dbReference type="ARBA" id="ARBA00010800"/>
    </source>
</evidence>
<dbReference type="InterPro" id="IPR002618">
    <property type="entry name" value="UDPGP_fam"/>
</dbReference>
<keyword evidence="5" id="KW-0819">tRNA processing</keyword>
<comment type="cofactor">
    <cofactor evidence="1">
        <name>Mn(2+)</name>
        <dbReference type="ChEBI" id="CHEBI:29035"/>
    </cofactor>
</comment>
<dbReference type="GO" id="GO:0003977">
    <property type="term" value="F:UDP-N-acetylglucosamine diphosphorylase activity"/>
    <property type="evidence" value="ECO:0007669"/>
    <property type="project" value="TreeGrafter"/>
</dbReference>
<evidence type="ECO:0000256" key="6">
    <source>
        <dbReference type="ARBA" id="ARBA00022695"/>
    </source>
</evidence>
<accession>A0A5A8EQ85</accession>
<dbReference type="SUPFAM" id="SSF160350">
    <property type="entry name" value="Rnp2-like"/>
    <property type="match status" value="1"/>
</dbReference>
<dbReference type="InterPro" id="IPR038085">
    <property type="entry name" value="Rnp2-like_sf"/>
</dbReference>
<dbReference type="InterPro" id="IPR029044">
    <property type="entry name" value="Nucleotide-diphossugar_trans"/>
</dbReference>
<evidence type="ECO:0000256" key="7">
    <source>
        <dbReference type="ARBA" id="ARBA00038047"/>
    </source>
</evidence>
<dbReference type="GO" id="GO:0001682">
    <property type="term" value="P:tRNA 5'-leader removal"/>
    <property type="evidence" value="ECO:0007669"/>
    <property type="project" value="InterPro"/>
</dbReference>